<dbReference type="eggNOG" id="KOG1583">
    <property type="taxonomic scope" value="Eukaryota"/>
</dbReference>
<dbReference type="GeneID" id="19340216"/>
<accession>N1QC43</accession>
<dbReference type="KEGG" id="pfj:MYCFIDRAFT_55446"/>
<protein>
    <recommendedName>
        <fullName evidence="10">UAA transporter</fullName>
    </recommendedName>
</protein>
<feature type="transmembrane region" description="Helical" evidence="7">
    <location>
        <begin position="170"/>
        <end position="190"/>
    </location>
</feature>
<sequence length="377" mass="41164">MAAGLEPVVITALIFGGCCTNVFALEAIVKTEPKSGLIITFFQFVFVTCLAYSTQVQPGAPYTLAPPKVPFSRWTFIAFMFYAINMLNNWAFAYNISVPVHIILRSFGSVSTMIAGFLRGKRYSKLQVFSVVLLTIGVLVSAWADSASKNADLWKGKQMSVGSDASSSEFVQGLGILLVAQFASAYMGAYTEDTYSQFKASWKENLFYSHLFALPLFLPLGGILREQYRSLADTPHMNVERYVLGAKQGRSTASAATNEMLLVVLSLLGSMPQGILYLFTNAVTQLVCISGVNLLSAKSSAVTVTIVLNIRKLVSFILSTIIFGHKLNTMMIIGSTLVFGSGALYGWETSWRIPRQRSAQAVGNGHLEGTEKDKKSR</sequence>
<dbReference type="GO" id="GO:0015786">
    <property type="term" value="P:UDP-glucose transmembrane transport"/>
    <property type="evidence" value="ECO:0007669"/>
    <property type="project" value="EnsemblFungi"/>
</dbReference>
<dbReference type="InterPro" id="IPR013657">
    <property type="entry name" value="SCL35B1-4/HUT1"/>
</dbReference>
<feature type="transmembrane region" description="Helical" evidence="7">
    <location>
        <begin position="74"/>
        <end position="92"/>
    </location>
</feature>
<keyword evidence="4 7" id="KW-0812">Transmembrane</keyword>
<evidence type="ECO:0000256" key="2">
    <source>
        <dbReference type="ARBA" id="ARBA00022448"/>
    </source>
</evidence>
<dbReference type="PANTHER" id="PTHR10778">
    <property type="entry name" value="SOLUTE CARRIER FAMILY 35 MEMBER B"/>
    <property type="match status" value="1"/>
</dbReference>
<keyword evidence="3" id="KW-0762">Sugar transport</keyword>
<comment type="subcellular location">
    <subcellularLocation>
        <location evidence="1">Endomembrane system</location>
        <topology evidence="1">Multi-pass membrane protein</topology>
    </subcellularLocation>
</comment>
<dbReference type="GO" id="GO:0005464">
    <property type="term" value="F:UDP-xylose transmembrane transporter activity"/>
    <property type="evidence" value="ECO:0007669"/>
    <property type="project" value="TreeGrafter"/>
</dbReference>
<reference evidence="8 9" key="1">
    <citation type="journal article" date="2012" name="PLoS Pathog.">
        <title>Diverse lifestyles and strategies of plant pathogenesis encoded in the genomes of eighteen Dothideomycetes fungi.</title>
        <authorList>
            <person name="Ohm R.A."/>
            <person name="Feau N."/>
            <person name="Henrissat B."/>
            <person name="Schoch C.L."/>
            <person name="Horwitz B.A."/>
            <person name="Barry K.W."/>
            <person name="Condon B.J."/>
            <person name="Copeland A.C."/>
            <person name="Dhillon B."/>
            <person name="Glaser F."/>
            <person name="Hesse C.N."/>
            <person name="Kosti I."/>
            <person name="LaButti K."/>
            <person name="Lindquist E.A."/>
            <person name="Lucas S."/>
            <person name="Salamov A.A."/>
            <person name="Bradshaw R.E."/>
            <person name="Ciuffetti L."/>
            <person name="Hamelin R.C."/>
            <person name="Kema G.H.J."/>
            <person name="Lawrence C."/>
            <person name="Scott J.A."/>
            <person name="Spatafora J.W."/>
            <person name="Turgeon B.G."/>
            <person name="de Wit P.J.G.M."/>
            <person name="Zhong S."/>
            <person name="Goodwin S.B."/>
            <person name="Grigoriev I.V."/>
        </authorList>
    </citation>
    <scope>NUCLEOTIDE SEQUENCE [LARGE SCALE GENOMIC DNA]</scope>
    <source>
        <strain evidence="8 9">CIRAD86</strain>
    </source>
</reference>
<dbReference type="GO" id="GO:0005789">
    <property type="term" value="C:endoplasmic reticulum membrane"/>
    <property type="evidence" value="ECO:0007669"/>
    <property type="project" value="TreeGrafter"/>
</dbReference>
<proteinExistence type="predicted"/>
<evidence type="ECO:0008006" key="10">
    <source>
        <dbReference type="Google" id="ProtNLM"/>
    </source>
</evidence>
<dbReference type="GO" id="GO:0000139">
    <property type="term" value="C:Golgi membrane"/>
    <property type="evidence" value="ECO:0007669"/>
    <property type="project" value="TreeGrafter"/>
</dbReference>
<feature type="transmembrane region" description="Helical" evidence="7">
    <location>
        <begin position="275"/>
        <end position="295"/>
    </location>
</feature>
<evidence type="ECO:0000256" key="1">
    <source>
        <dbReference type="ARBA" id="ARBA00004127"/>
    </source>
</evidence>
<keyword evidence="6 7" id="KW-0472">Membrane</keyword>
<evidence type="ECO:0000256" key="5">
    <source>
        <dbReference type="ARBA" id="ARBA00022989"/>
    </source>
</evidence>
<dbReference type="HOGENOM" id="CLU_033007_1_1_1"/>
<dbReference type="EMBL" id="KB446555">
    <property type="protein sequence ID" value="EME88922.1"/>
    <property type="molecule type" value="Genomic_DNA"/>
</dbReference>
<evidence type="ECO:0000313" key="9">
    <source>
        <dbReference type="Proteomes" id="UP000016932"/>
    </source>
</evidence>
<feature type="transmembrane region" description="Helical" evidence="7">
    <location>
        <begin position="206"/>
        <end position="224"/>
    </location>
</feature>
<organism evidence="8 9">
    <name type="scientific">Pseudocercospora fijiensis (strain CIRAD86)</name>
    <name type="common">Black leaf streak disease fungus</name>
    <name type="synonym">Mycosphaerella fijiensis</name>
    <dbReference type="NCBI Taxonomy" id="383855"/>
    <lineage>
        <taxon>Eukaryota</taxon>
        <taxon>Fungi</taxon>
        <taxon>Dikarya</taxon>
        <taxon>Ascomycota</taxon>
        <taxon>Pezizomycotina</taxon>
        <taxon>Dothideomycetes</taxon>
        <taxon>Dothideomycetidae</taxon>
        <taxon>Mycosphaerellales</taxon>
        <taxon>Mycosphaerellaceae</taxon>
        <taxon>Pseudocercospora</taxon>
    </lineage>
</organism>
<gene>
    <name evidence="8" type="ORF">MYCFIDRAFT_55446</name>
</gene>
<feature type="transmembrane region" description="Helical" evidence="7">
    <location>
        <begin position="126"/>
        <end position="144"/>
    </location>
</feature>
<dbReference type="VEuPathDB" id="FungiDB:MYCFIDRAFT_55446"/>
<dbReference type="OrthoDB" id="999962at2759"/>
<name>N1QC43_PSEFD</name>
<dbReference type="RefSeq" id="XP_007920155.1">
    <property type="nucleotide sequence ID" value="XM_007921964.1"/>
</dbReference>
<evidence type="ECO:0000313" key="8">
    <source>
        <dbReference type="EMBL" id="EME88922.1"/>
    </source>
</evidence>
<evidence type="ECO:0000256" key="3">
    <source>
        <dbReference type="ARBA" id="ARBA00022597"/>
    </source>
</evidence>
<dbReference type="Proteomes" id="UP000016932">
    <property type="component" value="Unassembled WGS sequence"/>
</dbReference>
<dbReference type="AlphaFoldDB" id="N1QC43"/>
<dbReference type="GO" id="GO:0005462">
    <property type="term" value="F:UDP-N-acetylglucosamine transmembrane transporter activity"/>
    <property type="evidence" value="ECO:0007669"/>
    <property type="project" value="EnsemblFungi"/>
</dbReference>
<keyword evidence="9" id="KW-1185">Reference proteome</keyword>
<dbReference type="GO" id="GO:0006031">
    <property type="term" value="P:chitin biosynthetic process"/>
    <property type="evidence" value="ECO:0007669"/>
    <property type="project" value="EnsemblFungi"/>
</dbReference>
<keyword evidence="5 7" id="KW-1133">Transmembrane helix</keyword>
<evidence type="ECO:0000256" key="4">
    <source>
        <dbReference type="ARBA" id="ARBA00022692"/>
    </source>
</evidence>
<dbReference type="Pfam" id="PF08449">
    <property type="entry name" value="UAA"/>
    <property type="match status" value="1"/>
</dbReference>
<evidence type="ECO:0000256" key="7">
    <source>
        <dbReference type="SAM" id="Phobius"/>
    </source>
</evidence>
<keyword evidence="2" id="KW-0813">Transport</keyword>
<feature type="transmembrane region" description="Helical" evidence="7">
    <location>
        <begin position="34"/>
        <end position="53"/>
    </location>
</feature>
<dbReference type="PANTHER" id="PTHR10778:SF4">
    <property type="entry name" value="NUCLEOTIDE SUGAR TRANSPORTER SLC35B4"/>
    <property type="match status" value="1"/>
</dbReference>
<dbReference type="NCBIfam" id="TIGR00803">
    <property type="entry name" value="nst"/>
    <property type="match status" value="1"/>
</dbReference>
<feature type="transmembrane region" description="Helical" evidence="7">
    <location>
        <begin position="329"/>
        <end position="347"/>
    </location>
</feature>
<feature type="transmembrane region" description="Helical" evidence="7">
    <location>
        <begin position="302"/>
        <end position="323"/>
    </location>
</feature>
<evidence type="ECO:0000256" key="6">
    <source>
        <dbReference type="ARBA" id="ARBA00023136"/>
    </source>
</evidence>
<dbReference type="STRING" id="383855.N1QC43"/>